<evidence type="ECO:0000256" key="1">
    <source>
        <dbReference type="ARBA" id="ARBA00006865"/>
    </source>
</evidence>
<dbReference type="Gene3D" id="2.60.120.200">
    <property type="match status" value="1"/>
</dbReference>
<dbReference type="InterPro" id="IPR013320">
    <property type="entry name" value="ConA-like_dom_sf"/>
</dbReference>
<dbReference type="InterPro" id="IPR050546">
    <property type="entry name" value="Glycosyl_Hydrlase_16"/>
</dbReference>
<comment type="similarity">
    <text evidence="1">Belongs to the glycosyl hydrolase 16 family.</text>
</comment>
<dbReference type="PANTHER" id="PTHR10963:SF55">
    <property type="entry name" value="GLYCOSIDE HYDROLASE FAMILY 16 PROTEIN"/>
    <property type="match status" value="1"/>
</dbReference>
<comment type="caution">
    <text evidence="5">The sequence shown here is derived from an EMBL/GenBank/DDBJ whole genome shotgun (WGS) entry which is preliminary data.</text>
</comment>
<dbReference type="PANTHER" id="PTHR10963">
    <property type="entry name" value="GLYCOSYL HYDROLASE-RELATED"/>
    <property type="match status" value="1"/>
</dbReference>
<dbReference type="FunFam" id="2.60.120.200:FF:000217">
    <property type="entry name" value="Gram-negative bacteria-binding protein"/>
    <property type="match status" value="1"/>
</dbReference>
<evidence type="ECO:0000313" key="5">
    <source>
        <dbReference type="EMBL" id="PIK33946.1"/>
    </source>
</evidence>
<dbReference type="SUPFAM" id="SSF49899">
    <property type="entry name" value="Concanavalin A-like lectins/glucanases"/>
    <property type="match status" value="1"/>
</dbReference>
<proteinExistence type="inferred from homology"/>
<reference evidence="5 6" key="1">
    <citation type="journal article" date="2017" name="PLoS Biol.">
        <title>The sea cucumber genome provides insights into morphological evolution and visceral regeneration.</title>
        <authorList>
            <person name="Zhang X."/>
            <person name="Sun L."/>
            <person name="Yuan J."/>
            <person name="Sun Y."/>
            <person name="Gao Y."/>
            <person name="Zhang L."/>
            <person name="Li S."/>
            <person name="Dai H."/>
            <person name="Hamel J.F."/>
            <person name="Liu C."/>
            <person name="Yu Y."/>
            <person name="Liu S."/>
            <person name="Lin W."/>
            <person name="Guo K."/>
            <person name="Jin S."/>
            <person name="Xu P."/>
            <person name="Storey K.B."/>
            <person name="Huan P."/>
            <person name="Zhang T."/>
            <person name="Zhou Y."/>
            <person name="Zhang J."/>
            <person name="Lin C."/>
            <person name="Li X."/>
            <person name="Xing L."/>
            <person name="Huo D."/>
            <person name="Sun M."/>
            <person name="Wang L."/>
            <person name="Mercier A."/>
            <person name="Li F."/>
            <person name="Yang H."/>
            <person name="Xiang J."/>
        </authorList>
    </citation>
    <scope>NUCLEOTIDE SEQUENCE [LARGE SCALE GENOMIC DNA]</scope>
    <source>
        <strain evidence="5">Shaxun</strain>
        <tissue evidence="5">Muscle</tissue>
    </source>
</reference>
<evidence type="ECO:0000256" key="2">
    <source>
        <dbReference type="SAM" id="MobiDB-lite"/>
    </source>
</evidence>
<feature type="signal peptide" evidence="3">
    <location>
        <begin position="1"/>
        <end position="16"/>
    </location>
</feature>
<dbReference type="Proteomes" id="UP000230750">
    <property type="component" value="Unassembled WGS sequence"/>
</dbReference>
<dbReference type="InterPro" id="IPR000757">
    <property type="entry name" value="Beta-glucanase-like"/>
</dbReference>
<evidence type="ECO:0000313" key="6">
    <source>
        <dbReference type="Proteomes" id="UP000230750"/>
    </source>
</evidence>
<gene>
    <name evidence="5" type="ORF">BSL78_29234</name>
</gene>
<dbReference type="PROSITE" id="PS51762">
    <property type="entry name" value="GH16_2"/>
    <property type="match status" value="1"/>
</dbReference>
<dbReference type="EMBL" id="MRZV01002341">
    <property type="protein sequence ID" value="PIK33946.1"/>
    <property type="molecule type" value="Genomic_DNA"/>
</dbReference>
<dbReference type="GO" id="GO:0005975">
    <property type="term" value="P:carbohydrate metabolic process"/>
    <property type="evidence" value="ECO:0007669"/>
    <property type="project" value="InterPro"/>
</dbReference>
<feature type="domain" description="GH16" evidence="4">
    <location>
        <begin position="106"/>
        <end position="464"/>
    </location>
</feature>
<evidence type="ECO:0000256" key="3">
    <source>
        <dbReference type="SAM" id="SignalP"/>
    </source>
</evidence>
<dbReference type="Pfam" id="PF00722">
    <property type="entry name" value="Glyco_hydro_16"/>
    <property type="match status" value="1"/>
</dbReference>
<name>A0A2G8JDX5_STIJA</name>
<keyword evidence="6" id="KW-1185">Reference proteome</keyword>
<organism evidence="5 6">
    <name type="scientific">Stichopus japonicus</name>
    <name type="common">Sea cucumber</name>
    <dbReference type="NCBI Taxonomy" id="307972"/>
    <lineage>
        <taxon>Eukaryota</taxon>
        <taxon>Metazoa</taxon>
        <taxon>Echinodermata</taxon>
        <taxon>Eleutherozoa</taxon>
        <taxon>Echinozoa</taxon>
        <taxon>Holothuroidea</taxon>
        <taxon>Aspidochirotacea</taxon>
        <taxon>Aspidochirotida</taxon>
        <taxon>Stichopodidae</taxon>
        <taxon>Apostichopus</taxon>
    </lineage>
</organism>
<feature type="chain" id="PRO_5013715046" evidence="3">
    <location>
        <begin position="17"/>
        <end position="464"/>
    </location>
</feature>
<protein>
    <submittedName>
        <fullName evidence="5">Putative beta-1,3-glucan-binding protein</fullName>
    </submittedName>
</protein>
<dbReference type="GO" id="GO:0004553">
    <property type="term" value="F:hydrolase activity, hydrolyzing O-glycosyl compounds"/>
    <property type="evidence" value="ECO:0007669"/>
    <property type="project" value="InterPro"/>
</dbReference>
<evidence type="ECO:0000259" key="4">
    <source>
        <dbReference type="PROSITE" id="PS51762"/>
    </source>
</evidence>
<dbReference type="STRING" id="307972.A0A2G8JDX5"/>
<sequence length="464" mass="51359">MNRLILLTILVSYACAYEVAPTEVSLLSDGGVIKLLIQINVTCGDKLTTICLDNVLYLILLLRRARDYFSCVPLQCEQVTTPATTTAQSPTTTTASPSTSHGTTATTTQGSTTSTVQPVAGTLLFEDTFDTFDLDVWEHEITAGGGGNWEFQYYTNNRSNSYVRDNILYIKPTLTADKEGEGFLTSGTLNLWGASPADLCTGNNWYGCQRSGSYNNIINPIQSARLRTVNTFAFKYGKIEIEAQMPKGDWIWPAIWLLPKRNAYGQWPASGEIDLVECRGNLNLAAEDGTQVGVNQMGSTMHWGPYWPLNGWHQTHASVNLPDGKTFADGFHKYGLEWTSEGLKFYLDDTLILDVDPGTNGFWDYGAFDNTHPGIDNPWANSPNKLAPFDQEFYIIMNVAVGGTGYFSDSFTNTPKAKPWLNTSPTAAKDFYDAKADWYPTWNPDTNNGEDAAMKIKSVRVYTV</sequence>
<feature type="region of interest" description="Disordered" evidence="2">
    <location>
        <begin position="82"/>
        <end position="114"/>
    </location>
</feature>
<accession>A0A2G8JDX5</accession>
<dbReference type="AlphaFoldDB" id="A0A2G8JDX5"/>
<dbReference type="CDD" id="cd08024">
    <property type="entry name" value="GH16_CCF"/>
    <property type="match status" value="1"/>
</dbReference>
<keyword evidence="3" id="KW-0732">Signal</keyword>
<dbReference type="OrthoDB" id="4781at2759"/>
<dbReference type="PROSITE" id="PS51257">
    <property type="entry name" value="PROKAR_LIPOPROTEIN"/>
    <property type="match status" value="1"/>
</dbReference>